<dbReference type="InterPro" id="IPR023211">
    <property type="entry name" value="DNA_pol_palm_dom_sf"/>
</dbReference>
<dbReference type="GO" id="GO:0016787">
    <property type="term" value="F:hydrolase activity"/>
    <property type="evidence" value="ECO:0007669"/>
    <property type="project" value="UniProtKB-KW"/>
</dbReference>
<keyword evidence="2" id="KW-0378">Hydrolase</keyword>
<evidence type="ECO:0000313" key="3">
    <source>
        <dbReference type="EMBL" id="QGH75027.1"/>
    </source>
</evidence>
<gene>
    <name evidence="3" type="ORF">RostovM3_00075</name>
</gene>
<dbReference type="EMBL" id="MN379460">
    <property type="protein sequence ID" value="QGH75027.1"/>
    <property type="molecule type" value="Genomic_DNA"/>
</dbReference>
<reference evidence="3" key="1">
    <citation type="submission" date="2019-08" db="EMBL/GenBank/DDBJ databases">
        <authorList>
            <person name="Pogozhova M.P."/>
            <person name="Pisanov R.V."/>
            <person name="Gaevskaya N.E."/>
            <person name="Vodopyanov A.S."/>
        </authorList>
    </citation>
    <scope>NUCLEOTIDE SEQUENCE</scope>
</reference>
<dbReference type="SUPFAM" id="SSF56672">
    <property type="entry name" value="DNA/RNA polymerases"/>
    <property type="match status" value="1"/>
</dbReference>
<dbReference type="GO" id="GO:0004518">
    <property type="term" value="F:nuclease activity"/>
    <property type="evidence" value="ECO:0007669"/>
    <property type="project" value="UniProtKB-KW"/>
</dbReference>
<dbReference type="Gene3D" id="3.90.1600.10">
    <property type="entry name" value="Palm domain of DNA polymerase"/>
    <property type="match status" value="1"/>
</dbReference>
<dbReference type="InterPro" id="IPR043502">
    <property type="entry name" value="DNA/RNA_pol_sf"/>
</dbReference>
<dbReference type="SUPFAM" id="SSF53098">
    <property type="entry name" value="Ribonuclease H-like"/>
    <property type="match status" value="1"/>
</dbReference>
<accession>A0A5Q2WEU9</accession>
<sequence>MGRLFTEVTMTYLLQCDESTGGCGTRFPGDLNKCPKCGCESWLCVDASLYINPLDYTYDIETYPDIFTCVFTHVSSGTKWYFEISPRINQINEFITFVYRLRDIGARGVGFNNVGFDYPVIHFICTNPFVSWVEIYNKAMSIISSGDRWGNTVWESDHIFPQLDLYKLHHYDNPAKSTSLKALEFAMRMHNIEDLPFKVGTLLTDPQKDVLHRYNAHDVHATTLFYVRSLEHIGLRETLTREYGVNMLSYSNTKIGATILTHELEKAGIRCYENFGGRKSPRQTVRASINLGEVIFPYVKFEHPRFKHIWEFFRNKVITETKGAMHDIDVTDWPKEYVCLDKSLWPTSFSVSEKKGRLIASNLHVMVDGCLYIYGTGGLHMSIVSTDTYSDDDYQIIDVDVASFYPNLAIKNKMYPAHLGVEFCDIYLSIYERRNTFKKGTPLNAALKEALNASYGNSNNAFSPLYDPFYTMQTTINGQLLLCMLVEQLIKVPGLTMIQCNTDGVTYRCPRHYIDHTRNLCRWWEQLTGLVLEESLYSRMAINNVNNYIAVYENGKIKKKGSFATEKEYHQDPSALIVPKAAEAALIRGEDIETFIRGHKDPFDFCMRAKVPRADQLMMCWPDIGVEIEMPSIIRYFISTNGGSLVKVSPAKGKPGTWKRKAGVSDAEYNRVMAELNKGLRGGDAIAINDAFTDIDGTPHDERIHTKNKSKYDEVRTSIGAGRLATDCSNMDDFDWSSVNYDYYIEQTRKLVEPLMRK</sequence>
<evidence type="ECO:0000256" key="1">
    <source>
        <dbReference type="ARBA" id="ARBA00022722"/>
    </source>
</evidence>
<organism evidence="3">
    <name type="scientific">Vibrio phage Rostov M3</name>
    <dbReference type="NCBI Taxonomy" id="2660724"/>
    <lineage>
        <taxon>Viruses</taxon>
        <taxon>Duplodnaviria</taxon>
        <taxon>Heunggongvirae</taxon>
        <taxon>Uroviricota</taxon>
        <taxon>Caudoviricetes</taxon>
    </lineage>
</organism>
<proteinExistence type="predicted"/>
<name>A0A5Q2WEU9_9CAUD</name>
<protein>
    <submittedName>
        <fullName evidence="3">Putative DNA polymerase</fullName>
    </submittedName>
</protein>
<dbReference type="InterPro" id="IPR012337">
    <property type="entry name" value="RNaseH-like_sf"/>
</dbReference>
<keyword evidence="1" id="KW-0540">Nuclease</keyword>
<evidence type="ECO:0000256" key="2">
    <source>
        <dbReference type="ARBA" id="ARBA00022801"/>
    </source>
</evidence>